<dbReference type="RefSeq" id="WP_155325810.1">
    <property type="nucleotide sequence ID" value="NZ_AP021876.1"/>
</dbReference>
<feature type="chain" id="PRO_5024326214" description="PEP-CTERM protein-sorting domain-containing protein" evidence="1">
    <location>
        <begin position="45"/>
        <end position="218"/>
    </location>
</feature>
<evidence type="ECO:0008006" key="4">
    <source>
        <dbReference type="Google" id="ProtNLM"/>
    </source>
</evidence>
<feature type="signal peptide" evidence="1">
    <location>
        <begin position="1"/>
        <end position="44"/>
    </location>
</feature>
<evidence type="ECO:0000256" key="1">
    <source>
        <dbReference type="SAM" id="SignalP"/>
    </source>
</evidence>
<evidence type="ECO:0000313" key="3">
    <source>
        <dbReference type="Proteomes" id="UP000425960"/>
    </source>
</evidence>
<reference evidence="2 3" key="1">
    <citation type="submission" date="2019-11" db="EMBL/GenBank/DDBJ databases">
        <title>Comparative genomics of hydrocarbon-degrading Desulfosarcina strains.</title>
        <authorList>
            <person name="Watanabe M."/>
            <person name="Kojima H."/>
            <person name="Fukui M."/>
        </authorList>
    </citation>
    <scope>NUCLEOTIDE SEQUENCE [LARGE SCALE GENOMIC DNA]</scope>
    <source>
        <strain evidence="2 3">28bB2T</strain>
    </source>
</reference>
<gene>
    <name evidence="2" type="ORF">DSCO28_71130</name>
</gene>
<sequence>MKKKSNCQKTSEAYVKTNRNKAFGAMATAGAALLALNLSTDANAAIVSGTNFTVNGNPLTNPTLASSVRDRLVAFNGKASWSVGDRFSQYLGDPQMILTASIYAGGSWNVKILDSGYKISAGRYFAGYPYWTSNCGESGYMGIKFKISGSWHYGWIEASINAAGDEITLYSWAYEDVAGQPIDAGDTGSPVPIPGSLALLASGAAGLAALRRRKSGVA</sequence>
<evidence type="ECO:0000313" key="2">
    <source>
        <dbReference type="EMBL" id="BBO86547.1"/>
    </source>
</evidence>
<protein>
    <recommendedName>
        <fullName evidence="4">PEP-CTERM protein-sorting domain-containing protein</fullName>
    </recommendedName>
</protein>
<accession>A0A5K8A229</accession>
<organism evidence="2 3">
    <name type="scientific">Desulfosarcina ovata subsp. sediminis</name>
    <dbReference type="NCBI Taxonomy" id="885957"/>
    <lineage>
        <taxon>Bacteria</taxon>
        <taxon>Pseudomonadati</taxon>
        <taxon>Thermodesulfobacteriota</taxon>
        <taxon>Desulfobacteria</taxon>
        <taxon>Desulfobacterales</taxon>
        <taxon>Desulfosarcinaceae</taxon>
        <taxon>Desulfosarcina</taxon>
    </lineage>
</organism>
<name>A0A5K8A229_9BACT</name>
<dbReference type="EMBL" id="AP021876">
    <property type="protein sequence ID" value="BBO86547.1"/>
    <property type="molecule type" value="Genomic_DNA"/>
</dbReference>
<keyword evidence="1" id="KW-0732">Signal</keyword>
<dbReference type="Proteomes" id="UP000425960">
    <property type="component" value="Chromosome"/>
</dbReference>
<dbReference type="KEGG" id="dov:DSCO28_71130"/>
<proteinExistence type="predicted"/>
<dbReference type="AlphaFoldDB" id="A0A5K8A229"/>